<evidence type="ECO:0000256" key="11">
    <source>
        <dbReference type="SAM" id="MobiDB-lite"/>
    </source>
</evidence>
<feature type="compositionally biased region" description="Polar residues" evidence="11">
    <location>
        <begin position="105"/>
        <end position="117"/>
    </location>
</feature>
<dbReference type="InterPro" id="IPR037056">
    <property type="entry name" value="RNase_H1_N_sf"/>
</dbReference>
<evidence type="ECO:0000256" key="2">
    <source>
        <dbReference type="ARBA" id="ARBA00004065"/>
    </source>
</evidence>
<keyword evidence="10" id="KW-0460">Magnesium</keyword>
<dbReference type="SUPFAM" id="SSF53098">
    <property type="entry name" value="Ribonuclease H-like"/>
    <property type="match status" value="1"/>
</dbReference>
<dbReference type="InterPro" id="IPR009027">
    <property type="entry name" value="Ribosomal_bL9/RNase_H1_N"/>
</dbReference>
<dbReference type="InterPro" id="IPR036397">
    <property type="entry name" value="RNaseH_sf"/>
</dbReference>
<dbReference type="EC" id="3.1.26.4" evidence="4"/>
<feature type="domain" description="RNase H type-1" evidence="12">
    <location>
        <begin position="278"/>
        <end position="450"/>
    </location>
</feature>
<evidence type="ECO:0000256" key="1">
    <source>
        <dbReference type="ARBA" id="ARBA00001946"/>
    </source>
</evidence>
<dbReference type="OrthoDB" id="407198at2759"/>
<dbReference type="InterPro" id="IPR002156">
    <property type="entry name" value="RNaseH_domain"/>
</dbReference>
<gene>
    <name evidence="13" type="ORF">HANVADRAFT_55798</name>
</gene>
<evidence type="ECO:0000256" key="10">
    <source>
        <dbReference type="ARBA" id="ARBA00022842"/>
    </source>
</evidence>
<evidence type="ECO:0000259" key="12">
    <source>
        <dbReference type="PROSITE" id="PS50879"/>
    </source>
</evidence>
<dbReference type="AlphaFoldDB" id="A0A1B7TF81"/>
<dbReference type="GO" id="GO:0046872">
    <property type="term" value="F:metal ion binding"/>
    <property type="evidence" value="ECO:0007669"/>
    <property type="project" value="UniProtKB-KW"/>
</dbReference>
<dbReference type="InterPro" id="IPR050092">
    <property type="entry name" value="RNase_H"/>
</dbReference>
<name>A0A1B7TF81_9ASCO</name>
<feature type="region of interest" description="Disordered" evidence="11">
    <location>
        <begin position="57"/>
        <end position="165"/>
    </location>
</feature>
<comment type="similarity">
    <text evidence="3">Belongs to the RNase H family.</text>
</comment>
<comment type="function">
    <text evidence="2">Endonuclease that specifically degrades the RNA of RNA-DNA hybrids.</text>
</comment>
<feature type="compositionally biased region" description="Low complexity" evidence="11">
    <location>
        <begin position="57"/>
        <end position="70"/>
    </location>
</feature>
<evidence type="ECO:0000256" key="5">
    <source>
        <dbReference type="ARBA" id="ARBA00017721"/>
    </source>
</evidence>
<dbReference type="Pfam" id="PF00075">
    <property type="entry name" value="RNase_H"/>
    <property type="match status" value="1"/>
</dbReference>
<evidence type="ECO:0000256" key="6">
    <source>
        <dbReference type="ARBA" id="ARBA00022722"/>
    </source>
</evidence>
<evidence type="ECO:0000256" key="8">
    <source>
        <dbReference type="ARBA" id="ARBA00022759"/>
    </source>
</evidence>
<accession>A0A1B7TF81</accession>
<dbReference type="PANTHER" id="PTHR10642">
    <property type="entry name" value="RIBONUCLEASE H1"/>
    <property type="match status" value="1"/>
</dbReference>
<feature type="compositionally biased region" description="Low complexity" evidence="11">
    <location>
        <begin position="156"/>
        <end position="165"/>
    </location>
</feature>
<dbReference type="PANTHER" id="PTHR10642:SF25">
    <property type="entry name" value="RNASE H TYPE-1 DOMAIN-CONTAINING PROTEIN"/>
    <property type="match status" value="1"/>
</dbReference>
<dbReference type="Pfam" id="PF01693">
    <property type="entry name" value="Cauli_VI"/>
    <property type="match status" value="1"/>
</dbReference>
<dbReference type="PROSITE" id="PS50879">
    <property type="entry name" value="RNASE_H_1"/>
    <property type="match status" value="1"/>
</dbReference>
<comment type="cofactor">
    <cofactor evidence="1">
        <name>Mg(2+)</name>
        <dbReference type="ChEBI" id="CHEBI:18420"/>
    </cofactor>
</comment>
<dbReference type="GO" id="GO:0003676">
    <property type="term" value="F:nucleic acid binding"/>
    <property type="evidence" value="ECO:0007669"/>
    <property type="project" value="InterPro"/>
</dbReference>
<keyword evidence="7" id="KW-0479">Metal-binding</keyword>
<dbReference type="GO" id="GO:0004523">
    <property type="term" value="F:RNA-DNA hybrid ribonuclease activity"/>
    <property type="evidence" value="ECO:0007669"/>
    <property type="project" value="UniProtKB-EC"/>
</dbReference>
<evidence type="ECO:0000256" key="4">
    <source>
        <dbReference type="ARBA" id="ARBA00012180"/>
    </source>
</evidence>
<dbReference type="Gene3D" id="3.30.420.10">
    <property type="entry name" value="Ribonuclease H-like superfamily/Ribonuclease H"/>
    <property type="match status" value="1"/>
</dbReference>
<keyword evidence="14" id="KW-1185">Reference proteome</keyword>
<dbReference type="InterPro" id="IPR011320">
    <property type="entry name" value="RNase_H1_N"/>
</dbReference>
<dbReference type="Gene3D" id="3.40.970.10">
    <property type="entry name" value="Ribonuclease H1, N-terminal domain"/>
    <property type="match status" value="1"/>
</dbReference>
<dbReference type="SUPFAM" id="SSF55658">
    <property type="entry name" value="L9 N-domain-like"/>
    <property type="match status" value="1"/>
</dbReference>
<dbReference type="FunFam" id="3.40.970.10:FF:000002">
    <property type="entry name" value="Ribonuclease H"/>
    <property type="match status" value="1"/>
</dbReference>
<organism evidence="13 14">
    <name type="scientific">Hanseniaspora valbyensis NRRL Y-1626</name>
    <dbReference type="NCBI Taxonomy" id="766949"/>
    <lineage>
        <taxon>Eukaryota</taxon>
        <taxon>Fungi</taxon>
        <taxon>Dikarya</taxon>
        <taxon>Ascomycota</taxon>
        <taxon>Saccharomycotina</taxon>
        <taxon>Saccharomycetes</taxon>
        <taxon>Saccharomycodales</taxon>
        <taxon>Saccharomycodaceae</taxon>
        <taxon>Hanseniaspora</taxon>
    </lineage>
</organism>
<comment type="caution">
    <text evidence="13">The sequence shown here is derived from an EMBL/GenBank/DDBJ whole genome shotgun (WGS) entry which is preliminary data.</text>
</comment>
<keyword evidence="6" id="KW-0540">Nuclease</keyword>
<evidence type="ECO:0000313" key="13">
    <source>
        <dbReference type="EMBL" id="OBA27370.1"/>
    </source>
</evidence>
<protein>
    <recommendedName>
        <fullName evidence="5">Ribonuclease H</fullName>
        <ecNumber evidence="4">3.1.26.4</ecNumber>
    </recommendedName>
</protein>
<feature type="compositionally biased region" description="Polar residues" evidence="11">
    <location>
        <begin position="71"/>
        <end position="81"/>
    </location>
</feature>
<feature type="compositionally biased region" description="Low complexity" evidence="11">
    <location>
        <begin position="88"/>
        <end position="104"/>
    </location>
</feature>
<dbReference type="Proteomes" id="UP000092321">
    <property type="component" value="Unassembled WGS sequence"/>
</dbReference>
<keyword evidence="9" id="KW-0378">Hydrolase</keyword>
<evidence type="ECO:0000256" key="9">
    <source>
        <dbReference type="ARBA" id="ARBA00022801"/>
    </source>
</evidence>
<sequence length="463" mass="52191">MPNYGGGKKQSGKFYAVRDGFKKGIFNDWSETSEYVNHYSKAQFKSFKTLAEAENYMSAGSSNPSSNQSNHVQTGYVSVSEPQRKTYKSSNSYNKSSGSSYSSNPQQNVYKSSYTNTSDDDGYSYSSKPQPKTYSSSYTNSTNYSSYDSKPQQGTYSSSYSNNNSNSSFNSKSFNHYQDDIYIENDPHSNNSNFYAVEDASDNKKYIFKNWSEVQNYMSHRKSERNGSSAKAPINYKKIDSVQGCVDYFNCSYPKHEEKLFDRMGMTSISSKKVKDPAVSKLSVYCDGSGANNSMGYGVYFDETESKKDLSEKNSSTFKNIYGTPPVLDKDARSTNNIAELYALKKSLEKIESFYENDKGKDKILDVTVFTDSNYSLNAVQRYAMNKETSSNAGIPNEAYIKSAVKPYLRLKDFYEKNVKGDMFKLKWTAGHTGTAGNEYADKLANMGAFDKDTKEEKEFSDK</sequence>
<dbReference type="EMBL" id="LXPE01000009">
    <property type="protein sequence ID" value="OBA27370.1"/>
    <property type="molecule type" value="Genomic_DNA"/>
</dbReference>
<reference evidence="14" key="1">
    <citation type="journal article" date="2016" name="Proc. Natl. Acad. Sci. U.S.A.">
        <title>Comparative genomics of biotechnologically important yeasts.</title>
        <authorList>
            <person name="Riley R."/>
            <person name="Haridas S."/>
            <person name="Wolfe K.H."/>
            <person name="Lopes M.R."/>
            <person name="Hittinger C.T."/>
            <person name="Goeker M."/>
            <person name="Salamov A.A."/>
            <person name="Wisecaver J.H."/>
            <person name="Long T.M."/>
            <person name="Calvey C.H."/>
            <person name="Aerts A.L."/>
            <person name="Barry K.W."/>
            <person name="Choi C."/>
            <person name="Clum A."/>
            <person name="Coughlan A.Y."/>
            <person name="Deshpande S."/>
            <person name="Douglass A.P."/>
            <person name="Hanson S.J."/>
            <person name="Klenk H.-P."/>
            <person name="LaButti K.M."/>
            <person name="Lapidus A."/>
            <person name="Lindquist E.A."/>
            <person name="Lipzen A.M."/>
            <person name="Meier-Kolthoff J.P."/>
            <person name="Ohm R.A."/>
            <person name="Otillar R.P."/>
            <person name="Pangilinan J.L."/>
            <person name="Peng Y."/>
            <person name="Rokas A."/>
            <person name="Rosa C.A."/>
            <person name="Scheuner C."/>
            <person name="Sibirny A.A."/>
            <person name="Slot J.C."/>
            <person name="Stielow J.B."/>
            <person name="Sun H."/>
            <person name="Kurtzman C.P."/>
            <person name="Blackwell M."/>
            <person name="Grigoriev I.V."/>
            <person name="Jeffries T.W."/>
        </authorList>
    </citation>
    <scope>NUCLEOTIDE SEQUENCE [LARGE SCALE GENOMIC DNA]</scope>
    <source>
        <strain evidence="14">NRRL Y-1626</strain>
    </source>
</reference>
<dbReference type="InterPro" id="IPR012337">
    <property type="entry name" value="RNaseH-like_sf"/>
</dbReference>
<proteinExistence type="inferred from homology"/>
<keyword evidence="8" id="KW-0255">Endonuclease</keyword>
<evidence type="ECO:0000256" key="3">
    <source>
        <dbReference type="ARBA" id="ARBA00005300"/>
    </source>
</evidence>
<feature type="compositionally biased region" description="Low complexity" evidence="11">
    <location>
        <begin position="133"/>
        <end position="147"/>
    </location>
</feature>
<evidence type="ECO:0000313" key="14">
    <source>
        <dbReference type="Proteomes" id="UP000092321"/>
    </source>
</evidence>
<dbReference type="GO" id="GO:0043137">
    <property type="term" value="P:DNA replication, removal of RNA primer"/>
    <property type="evidence" value="ECO:0007669"/>
    <property type="project" value="TreeGrafter"/>
</dbReference>
<evidence type="ECO:0000256" key="7">
    <source>
        <dbReference type="ARBA" id="ARBA00022723"/>
    </source>
</evidence>